<sequence length="37" mass="4241">MGFFNNSTVFGTENWTLDNLVLSKIKLLNEIILLKTI</sequence>
<reference evidence="1 2" key="1">
    <citation type="submission" date="2013-05" db="EMBL/GenBank/DDBJ databases">
        <authorList>
            <person name="Harkins D.M."/>
            <person name="Durkin A.S."/>
            <person name="Brinkac L.M."/>
            <person name="Haft D.H."/>
            <person name="Selengut J.D."/>
            <person name="Sanka R."/>
            <person name="DePew J."/>
            <person name="Purushe J."/>
            <person name="Hartskeerl R.A."/>
            <person name="Ahmed A."/>
            <person name="van der Linden H."/>
            <person name="Goris M.G.A."/>
            <person name="Vinetz J.M."/>
            <person name="Sutton G.G."/>
            <person name="Nierman W.C."/>
            <person name="Fouts D.E."/>
        </authorList>
    </citation>
    <scope>NUCLEOTIDE SEQUENCE [LARGE SCALE GENOMIC DNA]</scope>
    <source>
        <strain evidence="1 2">CZ214</strain>
    </source>
</reference>
<protein>
    <submittedName>
        <fullName evidence="1">Uncharacterized protein</fullName>
    </submittedName>
</protein>
<dbReference type="Proteomes" id="UP000015442">
    <property type="component" value="Unassembled WGS sequence"/>
</dbReference>
<organism evidence="1 2">
    <name type="scientific">Leptospira noguchii serovar Panama str. CZ214</name>
    <dbReference type="NCBI Taxonomy" id="1001595"/>
    <lineage>
        <taxon>Bacteria</taxon>
        <taxon>Pseudomonadati</taxon>
        <taxon>Spirochaetota</taxon>
        <taxon>Spirochaetia</taxon>
        <taxon>Leptospirales</taxon>
        <taxon>Leptospiraceae</taxon>
        <taxon>Leptospira</taxon>
    </lineage>
</organism>
<comment type="caution">
    <text evidence="1">The sequence shown here is derived from an EMBL/GenBank/DDBJ whole genome shotgun (WGS) entry which is preliminary data.</text>
</comment>
<dbReference type="EMBL" id="AKWY02000019">
    <property type="protein sequence ID" value="EQA72106.1"/>
    <property type="molecule type" value="Genomic_DNA"/>
</dbReference>
<accession>T0GXR5</accession>
<name>T0GXR5_9LEPT</name>
<dbReference type="AlphaFoldDB" id="T0GXR5"/>
<evidence type="ECO:0000313" key="1">
    <source>
        <dbReference type="EMBL" id="EQA72106.1"/>
    </source>
</evidence>
<proteinExistence type="predicted"/>
<gene>
    <name evidence="1" type="ORF">LEP1GSC059_4498</name>
</gene>
<evidence type="ECO:0000313" key="2">
    <source>
        <dbReference type="Proteomes" id="UP000015442"/>
    </source>
</evidence>